<organism evidence="1 2">
    <name type="scientific">Persea americana</name>
    <name type="common">Avocado</name>
    <dbReference type="NCBI Taxonomy" id="3435"/>
    <lineage>
        <taxon>Eukaryota</taxon>
        <taxon>Viridiplantae</taxon>
        <taxon>Streptophyta</taxon>
        <taxon>Embryophyta</taxon>
        <taxon>Tracheophyta</taxon>
        <taxon>Spermatophyta</taxon>
        <taxon>Magnoliopsida</taxon>
        <taxon>Magnoliidae</taxon>
        <taxon>Laurales</taxon>
        <taxon>Lauraceae</taxon>
        <taxon>Persea</taxon>
    </lineage>
</organism>
<accession>A0ACC2K7N2</accession>
<name>A0ACC2K7N2_PERAE</name>
<proteinExistence type="predicted"/>
<reference evidence="1 2" key="1">
    <citation type="journal article" date="2022" name="Hortic Res">
        <title>A haplotype resolved chromosomal level avocado genome allows analysis of novel avocado genes.</title>
        <authorList>
            <person name="Nath O."/>
            <person name="Fletcher S.J."/>
            <person name="Hayward A."/>
            <person name="Shaw L.M."/>
            <person name="Masouleh A.K."/>
            <person name="Furtado A."/>
            <person name="Henry R.J."/>
            <person name="Mitter N."/>
        </authorList>
    </citation>
    <scope>NUCLEOTIDE SEQUENCE [LARGE SCALE GENOMIC DNA]</scope>
    <source>
        <strain evidence="2">cv. Hass</strain>
    </source>
</reference>
<dbReference type="EMBL" id="CM056812">
    <property type="protein sequence ID" value="KAJ8617075.1"/>
    <property type="molecule type" value="Genomic_DNA"/>
</dbReference>
<comment type="caution">
    <text evidence="1">The sequence shown here is derived from an EMBL/GenBank/DDBJ whole genome shotgun (WGS) entry which is preliminary data.</text>
</comment>
<evidence type="ECO:0000313" key="1">
    <source>
        <dbReference type="EMBL" id="KAJ8617075.1"/>
    </source>
</evidence>
<keyword evidence="2" id="KW-1185">Reference proteome</keyword>
<protein>
    <submittedName>
        <fullName evidence="1">Uncharacterized protein</fullName>
    </submittedName>
</protein>
<sequence>MAIRSGGRTLSFDLLTSESSGDDKSFLFRSASDPIHEHGNGSSPARPDGNENRRRRRRKKASKLKKQALLSPRIDEEDPIYLHIPDRIPNGFESDSNKSVVCNPPMISENGGGGDVETEIGVSEEAEFRYLHASSVSVVELRQRTVNGARSEVAETANDEKDEKGMEMNSSSGHRICEPNGNVAGKLETAKSLDWNRVMAEDSNYMLSVEKLPLKFFMGEIYGGNSLRSTTSIGNDIKRQRVYNTMFHVPWRCELLINVGFFVCLDSFLSLLTIMPARILMTFWRFLNVRQFQRPCAAELSDFGCFIVLASGVTLLQATDISLIYHIIRGQGTIKLYVVYNVLEIFDKLCQSFGGDVLQVLFNSAEGVASCAPENMAFELMRFILDQTIAVVAFILHSFILLAQAITLSTCIVAHNNALLALLVSNNFAEIKSNVFKRVSKENIHSLAYYDTVERFHITAFVLFVLAQNILEAEGPWFGSFLNNALLVYVCEMLIDVIKHSFLAKFNEIKPVAYSEFLEDLCKQTLNIQSEEGRKNLTFVPLAPACVVIRVLTPIYAAHLPYGPLPWRLFWIFILSALTYAMLVILKIIVGMGLRLHATWQACPGRNCSFAIELTPTLKLQVAVRR</sequence>
<evidence type="ECO:0000313" key="2">
    <source>
        <dbReference type="Proteomes" id="UP001234297"/>
    </source>
</evidence>
<gene>
    <name evidence="1" type="ORF">MRB53_013261</name>
</gene>
<dbReference type="Proteomes" id="UP001234297">
    <property type="component" value="Chromosome 4"/>
</dbReference>